<protein>
    <submittedName>
        <fullName evidence="1">Uncharacterized protein</fullName>
    </submittedName>
</protein>
<organism evidence="1">
    <name type="scientific">Rhizophora mucronata</name>
    <name type="common">Asiatic mangrove</name>
    <dbReference type="NCBI Taxonomy" id="61149"/>
    <lineage>
        <taxon>Eukaryota</taxon>
        <taxon>Viridiplantae</taxon>
        <taxon>Streptophyta</taxon>
        <taxon>Embryophyta</taxon>
        <taxon>Tracheophyta</taxon>
        <taxon>Spermatophyta</taxon>
        <taxon>Magnoliopsida</taxon>
        <taxon>eudicotyledons</taxon>
        <taxon>Gunneridae</taxon>
        <taxon>Pentapetalae</taxon>
        <taxon>rosids</taxon>
        <taxon>fabids</taxon>
        <taxon>Malpighiales</taxon>
        <taxon>Rhizophoraceae</taxon>
        <taxon>Rhizophora</taxon>
    </lineage>
</organism>
<sequence>MLLCLTCRNSLLDSHSLITRVNFTTKNYKAIDWETLLCHHFL</sequence>
<name>A0A2P2IPG6_RHIMU</name>
<dbReference type="EMBL" id="GGEC01002609">
    <property type="protein sequence ID" value="MBW83092.1"/>
    <property type="molecule type" value="Transcribed_RNA"/>
</dbReference>
<accession>A0A2P2IPG6</accession>
<reference evidence="1" key="1">
    <citation type="submission" date="2018-02" db="EMBL/GenBank/DDBJ databases">
        <title>Rhizophora mucronata_Transcriptome.</title>
        <authorList>
            <person name="Meera S.P."/>
            <person name="Sreeshan A."/>
            <person name="Augustine A."/>
        </authorList>
    </citation>
    <scope>NUCLEOTIDE SEQUENCE</scope>
    <source>
        <tissue evidence="1">Leaf</tissue>
    </source>
</reference>
<proteinExistence type="predicted"/>
<evidence type="ECO:0000313" key="1">
    <source>
        <dbReference type="EMBL" id="MBW83092.1"/>
    </source>
</evidence>
<dbReference type="AlphaFoldDB" id="A0A2P2IPG6"/>